<dbReference type="KEGG" id="dbr:Deba_0433"/>
<keyword evidence="3" id="KW-0456">Lyase</keyword>
<dbReference type="InterPro" id="IPR013785">
    <property type="entry name" value="Aldolase_TIM"/>
</dbReference>
<sequence>MLEDQTLRDGLQILPRALPLARRLELLRGLADAGFQSVQIGSMARPDKMPQMIGAERLARLAAGARPGLTLSALVFNRQGLERALACGLGKVALSASLSEPHSRANLGLDVAGGLARLGELTALARQAGLRARVGLQCAFGGPGLAAPPRELIARTFAWLADLGAQEFFLADTAGLARPNQLRRMIAELGRNLPLEALGLHLHGRPEALRANLLAGWRAGVGRFDVTLGGLGGCPFLPGRAPGNLPAELAIAALQAAGAPPAIDPRAVENLGRRLRAMLDENIPPVYSAMAS</sequence>
<proteinExistence type="inferred from homology"/>
<dbReference type="RefSeq" id="WP_013257263.1">
    <property type="nucleotide sequence ID" value="NC_014365.1"/>
</dbReference>
<evidence type="ECO:0000256" key="3">
    <source>
        <dbReference type="ARBA" id="ARBA00023239"/>
    </source>
</evidence>
<dbReference type="Proteomes" id="UP000009047">
    <property type="component" value="Chromosome"/>
</dbReference>
<dbReference type="Gene3D" id="3.20.20.70">
    <property type="entry name" value="Aldolase class I"/>
    <property type="match status" value="1"/>
</dbReference>
<protein>
    <submittedName>
        <fullName evidence="5">Pyruvate carboxyltransferase</fullName>
    </submittedName>
</protein>
<gene>
    <name evidence="5" type="ordered locus">Deba_0433</name>
</gene>
<keyword evidence="2" id="KW-0479">Metal-binding</keyword>
<dbReference type="AlphaFoldDB" id="E1QE21"/>
<dbReference type="PANTHER" id="PTHR42738:SF7">
    <property type="entry name" value="HYDROXYMETHYLGLUTARYL-COA LYASE"/>
    <property type="match status" value="1"/>
</dbReference>
<dbReference type="Pfam" id="PF00682">
    <property type="entry name" value="HMGL-like"/>
    <property type="match status" value="1"/>
</dbReference>
<reference evidence="5 6" key="1">
    <citation type="journal article" date="2010" name="Stand. Genomic Sci.">
        <title>Complete genome sequence of Desulfarculus baarsii type strain (2st14).</title>
        <authorList>
            <person name="Sun H."/>
            <person name="Spring S."/>
            <person name="Lapidus A."/>
            <person name="Davenport K."/>
            <person name="Del Rio T.G."/>
            <person name="Tice H."/>
            <person name="Nolan M."/>
            <person name="Copeland A."/>
            <person name="Cheng J.F."/>
            <person name="Lucas S."/>
            <person name="Tapia R."/>
            <person name="Goodwin L."/>
            <person name="Pitluck S."/>
            <person name="Ivanova N."/>
            <person name="Pagani I."/>
            <person name="Mavromatis K."/>
            <person name="Ovchinnikova G."/>
            <person name="Pati A."/>
            <person name="Chen A."/>
            <person name="Palaniappan K."/>
            <person name="Hauser L."/>
            <person name="Chang Y.J."/>
            <person name="Jeffries C.D."/>
            <person name="Detter J.C."/>
            <person name="Han C."/>
            <person name="Rohde M."/>
            <person name="Brambilla E."/>
            <person name="Goker M."/>
            <person name="Woyke T."/>
            <person name="Bristow J."/>
            <person name="Eisen J.A."/>
            <person name="Markowitz V."/>
            <person name="Hugenholtz P."/>
            <person name="Kyrpides N.C."/>
            <person name="Klenk H.P."/>
            <person name="Land M."/>
        </authorList>
    </citation>
    <scope>NUCLEOTIDE SEQUENCE [LARGE SCALE GENOMIC DNA]</scope>
    <source>
        <strain evidence="6">ATCC 33931 / DSM 2075 / LMG 7858 / VKM B-1802 / 2st14</strain>
    </source>
</reference>
<dbReference type="STRING" id="644282.Deba_0433"/>
<evidence type="ECO:0000313" key="6">
    <source>
        <dbReference type="Proteomes" id="UP000009047"/>
    </source>
</evidence>
<keyword evidence="6" id="KW-1185">Reference proteome</keyword>
<name>E1QE21_DESB2</name>
<organism evidence="5 6">
    <name type="scientific">Desulfarculus baarsii (strain ATCC 33931 / DSM 2075 / LMG 7858 / VKM B-1802 / 2st14)</name>
    <dbReference type="NCBI Taxonomy" id="644282"/>
    <lineage>
        <taxon>Bacteria</taxon>
        <taxon>Pseudomonadati</taxon>
        <taxon>Thermodesulfobacteriota</taxon>
        <taxon>Desulfarculia</taxon>
        <taxon>Desulfarculales</taxon>
        <taxon>Desulfarculaceae</taxon>
        <taxon>Desulfarculus</taxon>
    </lineage>
</organism>
<accession>E1QE21</accession>
<dbReference type="InterPro" id="IPR000891">
    <property type="entry name" value="PYR_CT"/>
</dbReference>
<dbReference type="GO" id="GO:0004419">
    <property type="term" value="F:hydroxymethylglutaryl-CoA lyase activity"/>
    <property type="evidence" value="ECO:0007669"/>
    <property type="project" value="TreeGrafter"/>
</dbReference>
<dbReference type="InterPro" id="IPR043594">
    <property type="entry name" value="HMGL"/>
</dbReference>
<comment type="similarity">
    <text evidence="1">Belongs to the HMG-CoA lyase family.</text>
</comment>
<dbReference type="SUPFAM" id="SSF51569">
    <property type="entry name" value="Aldolase"/>
    <property type="match status" value="1"/>
</dbReference>
<dbReference type="GO" id="GO:0046951">
    <property type="term" value="P:ketone body biosynthetic process"/>
    <property type="evidence" value="ECO:0007669"/>
    <property type="project" value="TreeGrafter"/>
</dbReference>
<dbReference type="PANTHER" id="PTHR42738">
    <property type="entry name" value="HYDROXYMETHYLGLUTARYL-COA LYASE"/>
    <property type="match status" value="1"/>
</dbReference>
<evidence type="ECO:0000256" key="2">
    <source>
        <dbReference type="ARBA" id="ARBA00022723"/>
    </source>
</evidence>
<evidence type="ECO:0000259" key="4">
    <source>
        <dbReference type="PROSITE" id="PS50991"/>
    </source>
</evidence>
<evidence type="ECO:0000313" key="5">
    <source>
        <dbReference type="EMBL" id="ADK83807.1"/>
    </source>
</evidence>
<dbReference type="GO" id="GO:0046872">
    <property type="term" value="F:metal ion binding"/>
    <property type="evidence" value="ECO:0007669"/>
    <property type="project" value="UniProtKB-KW"/>
</dbReference>
<evidence type="ECO:0000256" key="1">
    <source>
        <dbReference type="ARBA" id="ARBA00009405"/>
    </source>
</evidence>
<dbReference type="EMBL" id="CP002085">
    <property type="protein sequence ID" value="ADK83807.1"/>
    <property type="molecule type" value="Genomic_DNA"/>
</dbReference>
<dbReference type="PROSITE" id="PS50991">
    <property type="entry name" value="PYR_CT"/>
    <property type="match status" value="1"/>
</dbReference>
<keyword evidence="5" id="KW-0670">Pyruvate</keyword>
<dbReference type="GO" id="GO:0006552">
    <property type="term" value="P:L-leucine catabolic process"/>
    <property type="evidence" value="ECO:0007669"/>
    <property type="project" value="TreeGrafter"/>
</dbReference>
<dbReference type="HOGENOM" id="CLU_022138_3_2_7"/>
<dbReference type="eggNOG" id="COG0119">
    <property type="taxonomic scope" value="Bacteria"/>
</dbReference>
<feature type="domain" description="Pyruvate carboxyltransferase" evidence="4">
    <location>
        <begin position="1"/>
        <end position="269"/>
    </location>
</feature>